<name>A0A0D1YAF6_EXOME</name>
<feature type="compositionally biased region" description="Basic and acidic residues" evidence="2">
    <location>
        <begin position="648"/>
        <end position="666"/>
    </location>
</feature>
<accession>A0A0D1YAF6</accession>
<dbReference type="CDD" id="cd04396">
    <property type="entry name" value="RhoGAP_fSAC7_BAG7"/>
    <property type="match status" value="1"/>
</dbReference>
<dbReference type="Gene3D" id="1.10.555.10">
    <property type="entry name" value="Rho GTPase activation protein"/>
    <property type="match status" value="1"/>
</dbReference>
<feature type="compositionally biased region" description="Low complexity" evidence="2">
    <location>
        <begin position="340"/>
        <end position="349"/>
    </location>
</feature>
<dbReference type="GO" id="GO:0007165">
    <property type="term" value="P:signal transduction"/>
    <property type="evidence" value="ECO:0007669"/>
    <property type="project" value="InterPro"/>
</dbReference>
<feature type="compositionally biased region" description="Polar residues" evidence="2">
    <location>
        <begin position="480"/>
        <end position="506"/>
    </location>
</feature>
<feature type="compositionally biased region" description="Low complexity" evidence="2">
    <location>
        <begin position="357"/>
        <end position="366"/>
    </location>
</feature>
<feature type="compositionally biased region" description="Basic residues" evidence="2">
    <location>
        <begin position="540"/>
        <end position="549"/>
    </location>
</feature>
<dbReference type="AlphaFoldDB" id="A0A0D1YAF6"/>
<dbReference type="Pfam" id="PF00620">
    <property type="entry name" value="RhoGAP"/>
    <property type="match status" value="1"/>
</dbReference>
<feature type="region of interest" description="Disordered" evidence="2">
    <location>
        <begin position="1"/>
        <end position="37"/>
    </location>
</feature>
<gene>
    <name evidence="4" type="ORF">PV10_01313</name>
</gene>
<dbReference type="InterPro" id="IPR051025">
    <property type="entry name" value="RhoGAP"/>
</dbReference>
<dbReference type="SMART" id="SM00324">
    <property type="entry name" value="RhoGAP"/>
    <property type="match status" value="1"/>
</dbReference>
<keyword evidence="5" id="KW-1185">Reference proteome</keyword>
<dbReference type="OMA" id="REHRRSW"/>
<feature type="compositionally biased region" description="Basic and acidic residues" evidence="2">
    <location>
        <begin position="748"/>
        <end position="761"/>
    </location>
</feature>
<feature type="compositionally biased region" description="Polar residues" evidence="2">
    <location>
        <begin position="8"/>
        <end position="23"/>
    </location>
</feature>
<dbReference type="GO" id="GO:0005938">
    <property type="term" value="C:cell cortex"/>
    <property type="evidence" value="ECO:0007669"/>
    <property type="project" value="TreeGrafter"/>
</dbReference>
<evidence type="ECO:0000313" key="4">
    <source>
        <dbReference type="EMBL" id="KIV97581.1"/>
    </source>
</evidence>
<organism evidence="4 5">
    <name type="scientific">Exophiala mesophila</name>
    <name type="common">Black yeast-like fungus</name>
    <dbReference type="NCBI Taxonomy" id="212818"/>
    <lineage>
        <taxon>Eukaryota</taxon>
        <taxon>Fungi</taxon>
        <taxon>Dikarya</taxon>
        <taxon>Ascomycota</taxon>
        <taxon>Pezizomycotina</taxon>
        <taxon>Eurotiomycetes</taxon>
        <taxon>Chaetothyriomycetidae</taxon>
        <taxon>Chaetothyriales</taxon>
        <taxon>Herpotrichiellaceae</taxon>
        <taxon>Exophiala</taxon>
    </lineage>
</organism>
<dbReference type="EMBL" id="KN847520">
    <property type="protein sequence ID" value="KIV97581.1"/>
    <property type="molecule type" value="Genomic_DNA"/>
</dbReference>
<dbReference type="OrthoDB" id="3196451at2759"/>
<dbReference type="GO" id="GO:0060237">
    <property type="term" value="P:regulation of fungal-type cell wall organization"/>
    <property type="evidence" value="ECO:0007669"/>
    <property type="project" value="TreeGrafter"/>
</dbReference>
<reference evidence="4 5" key="1">
    <citation type="submission" date="2015-01" db="EMBL/GenBank/DDBJ databases">
        <title>The Genome Sequence of Exophiala mesophila CBS40295.</title>
        <authorList>
            <consortium name="The Broad Institute Genomics Platform"/>
            <person name="Cuomo C."/>
            <person name="de Hoog S."/>
            <person name="Gorbushina A."/>
            <person name="Stielow B."/>
            <person name="Teixiera M."/>
            <person name="Abouelleil A."/>
            <person name="Chapman S.B."/>
            <person name="Priest M."/>
            <person name="Young S.K."/>
            <person name="Wortman J."/>
            <person name="Nusbaum C."/>
            <person name="Birren B."/>
        </authorList>
    </citation>
    <scope>NUCLEOTIDE SEQUENCE [LARGE SCALE GENOMIC DNA]</scope>
    <source>
        <strain evidence="4 5">CBS 40295</strain>
    </source>
</reference>
<dbReference type="GeneID" id="27319158"/>
<dbReference type="InterPro" id="IPR000198">
    <property type="entry name" value="RhoGAP_dom"/>
</dbReference>
<dbReference type="SUPFAM" id="SSF48350">
    <property type="entry name" value="GTPase activation domain, GAP"/>
    <property type="match status" value="1"/>
</dbReference>
<feature type="compositionally biased region" description="Basic and acidic residues" evidence="2">
    <location>
        <begin position="812"/>
        <end position="827"/>
    </location>
</feature>
<feature type="domain" description="Rho-GAP" evidence="3">
    <location>
        <begin position="82"/>
        <end position="291"/>
    </location>
</feature>
<proteinExistence type="predicted"/>
<evidence type="ECO:0000256" key="2">
    <source>
        <dbReference type="SAM" id="MobiDB-lite"/>
    </source>
</evidence>
<protein>
    <recommendedName>
        <fullName evidence="3">Rho-GAP domain-containing protein</fullName>
    </recommendedName>
</protein>
<dbReference type="Proteomes" id="UP000054302">
    <property type="component" value="Unassembled WGS sequence"/>
</dbReference>
<feature type="compositionally biased region" description="Polar residues" evidence="2">
    <location>
        <begin position="556"/>
        <end position="566"/>
    </location>
</feature>
<feature type="compositionally biased region" description="Low complexity" evidence="2">
    <location>
        <begin position="404"/>
        <end position="422"/>
    </location>
</feature>
<dbReference type="PANTHER" id="PTHR15228:SF25">
    <property type="entry name" value="F-BAR DOMAIN-CONTAINING PROTEIN"/>
    <property type="match status" value="1"/>
</dbReference>
<evidence type="ECO:0000259" key="3">
    <source>
        <dbReference type="PROSITE" id="PS50238"/>
    </source>
</evidence>
<feature type="compositionally biased region" description="Polar residues" evidence="2">
    <location>
        <begin position="380"/>
        <end position="397"/>
    </location>
</feature>
<feature type="compositionally biased region" description="Polar residues" evidence="2">
    <location>
        <begin position="716"/>
        <end position="726"/>
    </location>
</feature>
<dbReference type="PROSITE" id="PS50238">
    <property type="entry name" value="RHOGAP"/>
    <property type="match status" value="1"/>
</dbReference>
<feature type="region of interest" description="Disordered" evidence="2">
    <location>
        <begin position="459"/>
        <end position="854"/>
    </location>
</feature>
<evidence type="ECO:0000256" key="1">
    <source>
        <dbReference type="ARBA" id="ARBA00022468"/>
    </source>
</evidence>
<sequence>MATGGAGTASSPRTIIQPPQRNTPAPSPLAAVSPPSKREELASWWKKFRKNTEKPEEKVEIQPSGIFGVPLAESIRYANVAISLQNDEGQSFIYGYVPIVVAKCGVFLKEKATDVEGIFRLSGSAKRIKDLQTIFNSPDRFGKGLDWTGYTVHDAANILRRYLNQLPEPIVPLDFYDRFRDPLRRAQRPAQTDGEAQPIDLSVDEHATAVSAYKKLITELPPLNRQLLLYILDLLAVFASKSDLNRMTAANLAAIFQPGILSHPIHDMAPKEYRLSQDVLIFLIENQDNFLIGMSGTAVDEKTQKDVESGPPSLKSPIPVVRSTSNASAGADSLRKFGVRRNVSVSSRGSRGGGSPGVSIPGTPSGLATFPDGTTGAKISRSNTVPSKRSPAITSARFQRLNEPSGSPSPAASSPGARSTTPFAAGDGADSKSSRSNSIVPEEAANIQPLAQATESLPAATPDQVQPPPSQASGHRHQVQSDTEPTSVGKSTSSSTPFPQIVQSSQPPTTTTPGTTRERKISNLFPKSPIFGPSDAQKAQPRKLQKKQKLPGAVNDSAQSSVNSLNVDEPSNFYTPMISPDISSTTRLDPIASQQGPQLTNTAATPVTETPTIKSLGNLTSASEGQNQPGGLKPPKSPPTSTKSRSSFTDHSEVEPQDESKSDEKDKRRHRWRFSSSAKKGDNSPLVPPPPIGQNPAARGSNTSFGSAHRPRKSFTGDSQQTQSASLYGESATGQPFLAGQSSNESGDAQRDPNADTEKKGLFGKWKAKMSQTKEERQAEKDRAKSPPRLEQGASRSSLSAFAQEHLAPRGRSFDGTREEQSTRLPERAAGPEAQEEEKKSSLEMRRGGEGQPS</sequence>
<evidence type="ECO:0000313" key="5">
    <source>
        <dbReference type="Proteomes" id="UP000054302"/>
    </source>
</evidence>
<feature type="compositionally biased region" description="Polar residues" evidence="2">
    <location>
        <begin position="581"/>
        <end position="629"/>
    </location>
</feature>
<dbReference type="InterPro" id="IPR008936">
    <property type="entry name" value="Rho_GTPase_activation_prot"/>
</dbReference>
<dbReference type="STRING" id="212818.A0A0D1YAF6"/>
<dbReference type="RefSeq" id="XP_016229155.1">
    <property type="nucleotide sequence ID" value="XM_016365506.1"/>
</dbReference>
<feature type="compositionally biased region" description="Basic and acidic residues" evidence="2">
    <location>
        <begin position="772"/>
        <end position="785"/>
    </location>
</feature>
<dbReference type="PANTHER" id="PTHR15228">
    <property type="entry name" value="SPERMATHECAL PHYSIOLOGY VARIANT"/>
    <property type="match status" value="1"/>
</dbReference>
<dbReference type="VEuPathDB" id="FungiDB:PV10_01313"/>
<dbReference type="HOGENOM" id="CLU_004568_2_0_1"/>
<feature type="region of interest" description="Disordered" evidence="2">
    <location>
        <begin position="302"/>
        <end position="440"/>
    </location>
</feature>
<feature type="compositionally biased region" description="Basic and acidic residues" evidence="2">
    <location>
        <begin position="837"/>
        <end position="854"/>
    </location>
</feature>
<keyword evidence="1" id="KW-0343">GTPase activation</keyword>
<dbReference type="GO" id="GO:0005096">
    <property type="term" value="F:GTPase activator activity"/>
    <property type="evidence" value="ECO:0007669"/>
    <property type="project" value="UniProtKB-KW"/>
</dbReference>